<accession>D1Z0Q4</accession>
<dbReference type="Proteomes" id="UP000001882">
    <property type="component" value="Chromosome"/>
</dbReference>
<proteinExistence type="predicted"/>
<dbReference type="InterPro" id="IPR036390">
    <property type="entry name" value="WH_DNA-bd_sf"/>
</dbReference>
<organism evidence="2 3">
    <name type="scientific">Methanocella paludicola (strain DSM 17711 / JCM 13418 / NBRC 101707 / SANAE)</name>
    <dbReference type="NCBI Taxonomy" id="304371"/>
    <lineage>
        <taxon>Archaea</taxon>
        <taxon>Methanobacteriati</taxon>
        <taxon>Methanobacteriota</taxon>
        <taxon>Stenosarchaea group</taxon>
        <taxon>Methanomicrobia</taxon>
        <taxon>Methanocellales</taxon>
        <taxon>Methanocellaceae</taxon>
        <taxon>Methanocella</taxon>
    </lineage>
</organism>
<dbReference type="InParanoid" id="D1Z0Q4"/>
<feature type="domain" description="Polymerase nucleotidyl transferase" evidence="1">
    <location>
        <begin position="93"/>
        <end position="152"/>
    </location>
</feature>
<dbReference type="OrthoDB" id="77708at2157"/>
<dbReference type="RefSeq" id="WP_012900950.1">
    <property type="nucleotide sequence ID" value="NC_013665.1"/>
</dbReference>
<dbReference type="AlphaFoldDB" id="D1Z0Q4"/>
<dbReference type="Gene3D" id="3.30.460.10">
    <property type="entry name" value="Beta Polymerase, domain 2"/>
    <property type="match status" value="1"/>
</dbReference>
<dbReference type="GO" id="GO:0016779">
    <property type="term" value="F:nucleotidyltransferase activity"/>
    <property type="evidence" value="ECO:0007669"/>
    <property type="project" value="InterPro"/>
</dbReference>
<dbReference type="GeneID" id="8682049"/>
<keyword evidence="3" id="KW-1185">Reference proteome</keyword>
<reference evidence="2 3" key="2">
    <citation type="journal article" date="2008" name="Int. J. Syst. Evol. Microbiol.">
        <title>Methanocella paludicola gen. nov., sp. nov., a methane-producing archaeon, the first isolate of the lineage 'Rice Cluster I', and proposal of the new archaeal order Methanocellales ord. nov.</title>
        <authorList>
            <person name="Sakai S."/>
            <person name="Imachi H."/>
            <person name="Hanada S."/>
            <person name="Ohashi A."/>
            <person name="Harada H."/>
            <person name="Kamagata Y."/>
        </authorList>
    </citation>
    <scope>NUCLEOTIDE SEQUENCE [LARGE SCALE GENOMIC DNA]</scope>
    <source>
        <strain evidence="3">DSM 17711 / JCM 13418 / NBRC 101707 / SANAE</strain>
    </source>
</reference>
<name>D1Z0Q4_METPS</name>
<reference evidence="3" key="3">
    <citation type="journal article" date="2011" name="PLoS ONE">
        <title>Genome sequence of a mesophilic hydrogenotrophic methanogen Methanocella paludicola, the first cultivated representative of the order Methanocellales.</title>
        <authorList>
            <person name="Sakai S."/>
            <person name="Takaki Y."/>
            <person name="Shimamura S."/>
            <person name="Sekine M."/>
            <person name="Tajima T."/>
            <person name="Kosugi H."/>
            <person name="Ichikawa N."/>
            <person name="Tasumi E."/>
            <person name="Hiraki A.T."/>
            <person name="Shimizu A."/>
            <person name="Kato Y."/>
            <person name="Nishiko R."/>
            <person name="Mori K."/>
            <person name="Fujita N."/>
            <person name="Imachi H."/>
            <person name="Takai K."/>
        </authorList>
    </citation>
    <scope>NUCLEOTIDE SEQUENCE [LARGE SCALE GENOMIC DNA]</scope>
    <source>
        <strain evidence="3">DSM 17711 / JCM 13418 / NBRC 101707 / SANAE</strain>
    </source>
</reference>
<evidence type="ECO:0000313" key="3">
    <source>
        <dbReference type="Proteomes" id="UP000001882"/>
    </source>
</evidence>
<dbReference type="InterPro" id="IPR002934">
    <property type="entry name" value="Polymerase_NTP_transf_dom"/>
</dbReference>
<dbReference type="eggNOG" id="arCOG01208">
    <property type="taxonomic scope" value="Archaea"/>
</dbReference>
<dbReference type="PANTHER" id="PTHR43449">
    <property type="entry name" value="NUCLEOTIDYLTRANSFERASE"/>
    <property type="match status" value="1"/>
</dbReference>
<dbReference type="InterPro" id="IPR043519">
    <property type="entry name" value="NT_sf"/>
</dbReference>
<dbReference type="KEGG" id="mpd:MCP_2204"/>
<gene>
    <name evidence="2" type="ordered locus">MCP_2204</name>
</gene>
<dbReference type="SUPFAM" id="SSF81301">
    <property type="entry name" value="Nucleotidyltransferase"/>
    <property type="match status" value="1"/>
</dbReference>
<dbReference type="PANTHER" id="PTHR43449:SF3">
    <property type="entry name" value="POLYMERASE NUCLEOTIDYL TRANSFERASE DOMAIN-CONTAINING PROTEIN"/>
    <property type="match status" value="1"/>
</dbReference>
<reference evidence="2 3" key="1">
    <citation type="journal article" date="2007" name="Appl. Environ. Microbiol.">
        <title>Isolation of key methanogens for global methane emission from rice paddy fields: a novel isolate affiliated with the clone cluster rice cluster I.</title>
        <authorList>
            <person name="Sakai S."/>
            <person name="Imachi H."/>
            <person name="Sekiguchi Y."/>
            <person name="Ohashi A."/>
            <person name="Harada H."/>
            <person name="Kamagata Y."/>
        </authorList>
    </citation>
    <scope>NUCLEOTIDE SEQUENCE [LARGE SCALE GENOMIC DNA]</scope>
    <source>
        <strain evidence="3">DSM 17711 / JCM 13418 / NBRC 101707 / SANAE</strain>
    </source>
</reference>
<dbReference type="PATRIC" id="fig|304371.9.peg.2246"/>
<dbReference type="EMBL" id="AP011532">
    <property type="protein sequence ID" value="BAI62276.1"/>
    <property type="molecule type" value="Genomic_DNA"/>
</dbReference>
<evidence type="ECO:0000313" key="2">
    <source>
        <dbReference type="EMBL" id="BAI62276.1"/>
    </source>
</evidence>
<sequence>MNDQVPIITLIDAIIAKNSFKILNIFLFKPDVQIHQNEVIRMSGLSKNTVMKLLDLFTREGLLKESRKGNLKLFSLVEGHPVVKQLKILVNVSELNEILKRFAGKGFETYLFGSAARGEDTEKSDIDLLIIGKISNDDLADITAGITNAINREVNPIIKTPYEYSTLYKTDKAFFVNLERDRIRLT</sequence>
<evidence type="ECO:0000259" key="1">
    <source>
        <dbReference type="Pfam" id="PF01909"/>
    </source>
</evidence>
<protein>
    <recommendedName>
        <fullName evidence="1">Polymerase nucleotidyl transferase domain-containing protein</fullName>
    </recommendedName>
</protein>
<dbReference type="CDD" id="cd05403">
    <property type="entry name" value="NT_KNTase_like"/>
    <property type="match status" value="1"/>
</dbReference>
<dbReference type="Pfam" id="PF01909">
    <property type="entry name" value="NTP_transf_2"/>
    <property type="match status" value="1"/>
</dbReference>
<dbReference type="SUPFAM" id="SSF46785">
    <property type="entry name" value="Winged helix' DNA-binding domain"/>
    <property type="match status" value="1"/>
</dbReference>
<dbReference type="STRING" id="304371.MCP_2204"/>